<keyword evidence="1" id="KW-0732">Signal</keyword>
<protein>
    <recommendedName>
        <fullName evidence="4">YD repeat-containing protein</fullName>
    </recommendedName>
</protein>
<reference evidence="3" key="1">
    <citation type="journal article" date="2019" name="Int. J. Syst. Evol. Microbiol.">
        <title>The Global Catalogue of Microorganisms (GCM) 10K type strain sequencing project: providing services to taxonomists for standard genome sequencing and annotation.</title>
        <authorList>
            <consortium name="The Broad Institute Genomics Platform"/>
            <consortium name="The Broad Institute Genome Sequencing Center for Infectious Disease"/>
            <person name="Wu L."/>
            <person name="Ma J."/>
        </authorList>
    </citation>
    <scope>NUCLEOTIDE SEQUENCE [LARGE SCALE GENOMIC DNA]</scope>
    <source>
        <strain evidence="3">CECT 7477</strain>
    </source>
</reference>
<sequence length="313" mass="36283">MSRTSPLLCLCLLFILVSKLSAQEIEIFKVSDFDLVGPVKTCLVITDYGKEEYHFDEKGRLTKSVTIYSESDYETTYYKYKDGYISERRIENYLDDTFDRATSLANFYTLETLPQRVVTEKIISYEKELLEQNRYYYNEDHKVIRMVRVGTDGTDEITFEYENTDEGEVLKQSLNGVLDKTVEINIVEIQNDSLGQKTEVSKNYINGELTSRNKKVINSKGKPLYTSSSIFDASTDKWIPQQEVTFEYTADGVLSKTTEKNKGSLSTKEYIYQFDGHLPKNWVKEIITPNNSYTTRKITYYKPDGTKIPEKKD</sequence>
<dbReference type="Proteomes" id="UP001595814">
    <property type="component" value="Unassembled WGS sequence"/>
</dbReference>
<evidence type="ECO:0008006" key="4">
    <source>
        <dbReference type="Google" id="ProtNLM"/>
    </source>
</evidence>
<keyword evidence="3" id="KW-1185">Reference proteome</keyword>
<evidence type="ECO:0000313" key="2">
    <source>
        <dbReference type="EMBL" id="MFC4096945.1"/>
    </source>
</evidence>
<name>A0ABV8JR71_9FLAO</name>
<evidence type="ECO:0000256" key="1">
    <source>
        <dbReference type="SAM" id="SignalP"/>
    </source>
</evidence>
<dbReference type="EMBL" id="JBHSAW010000010">
    <property type="protein sequence ID" value="MFC4096945.1"/>
    <property type="molecule type" value="Genomic_DNA"/>
</dbReference>
<organism evidence="2 3">
    <name type="scientific">Euzebyella saccharophila</name>
    <dbReference type="NCBI Taxonomy" id="679664"/>
    <lineage>
        <taxon>Bacteria</taxon>
        <taxon>Pseudomonadati</taxon>
        <taxon>Bacteroidota</taxon>
        <taxon>Flavobacteriia</taxon>
        <taxon>Flavobacteriales</taxon>
        <taxon>Flavobacteriaceae</taxon>
        <taxon>Euzebyella</taxon>
    </lineage>
</organism>
<comment type="caution">
    <text evidence="2">The sequence shown here is derived from an EMBL/GenBank/DDBJ whole genome shotgun (WGS) entry which is preliminary data.</text>
</comment>
<proteinExistence type="predicted"/>
<feature type="signal peptide" evidence="1">
    <location>
        <begin position="1"/>
        <end position="22"/>
    </location>
</feature>
<dbReference type="RefSeq" id="WP_192461674.1">
    <property type="nucleotide sequence ID" value="NZ_JACYFJ010000002.1"/>
</dbReference>
<feature type="chain" id="PRO_5047381549" description="YD repeat-containing protein" evidence="1">
    <location>
        <begin position="23"/>
        <end position="313"/>
    </location>
</feature>
<gene>
    <name evidence="2" type="ORF">ACFOUT_13735</name>
</gene>
<accession>A0ABV8JR71</accession>
<evidence type="ECO:0000313" key="3">
    <source>
        <dbReference type="Proteomes" id="UP001595814"/>
    </source>
</evidence>